<protein>
    <submittedName>
        <fullName evidence="1">Uncharacterized protein</fullName>
    </submittedName>
</protein>
<organism evidence="1 2">
    <name type="scientific">Zarea fungicola</name>
    <dbReference type="NCBI Taxonomy" id="93591"/>
    <lineage>
        <taxon>Eukaryota</taxon>
        <taxon>Fungi</taxon>
        <taxon>Dikarya</taxon>
        <taxon>Ascomycota</taxon>
        <taxon>Pezizomycotina</taxon>
        <taxon>Sordariomycetes</taxon>
        <taxon>Hypocreomycetidae</taxon>
        <taxon>Hypocreales</taxon>
        <taxon>Cordycipitaceae</taxon>
        <taxon>Zarea</taxon>
    </lineage>
</organism>
<keyword evidence="2" id="KW-1185">Reference proteome</keyword>
<gene>
    <name evidence="1" type="ORF">NQ176_g7137</name>
</gene>
<dbReference type="Proteomes" id="UP001143910">
    <property type="component" value="Unassembled WGS sequence"/>
</dbReference>
<name>A0ACC1N0N5_9HYPO</name>
<evidence type="ECO:0000313" key="2">
    <source>
        <dbReference type="Proteomes" id="UP001143910"/>
    </source>
</evidence>
<evidence type="ECO:0000313" key="1">
    <source>
        <dbReference type="EMBL" id="KAJ2972469.1"/>
    </source>
</evidence>
<sequence>MRKAQTKKPQAKTEPPPPPPRTQSARERAEASFGTRKTNTVPRPPMEESEPIHRKPVPQFYDVGSESRPPVPDPLSQFRDNGANSDARYNSQYATHGGEKIDPFEGINKNPTSRDSGDDGQPHSRREDPNTGSAGAYSKASFNQRSKYGSNADNTRTQTDPVSRPQTDPDSMYDNSLRTTPHKISLPYLSKSKPIISSSFYGSISSVYYPKPNHKCTSTPQETPEFDQQLQDLLSRLIDANDPDSSHPPNTSHTLKKEPTDRIRDYSFNFKVDDDAFNNSESGNSPSRQHPEYQATFDKSNVDGIDTKFSKEFASSTWNFTAGVSVNEDSNPVSPSVQANTVGSTAEQPGYDTGFNPGGWTDKFGPQTFVPQQPPASTSPTRASRQNSRKARPVKSNANNPIVITDSDEEESYDWTGRKGQTQDPTTETPQAMDIDTPPAVPPRPPAAARAMYVEPTRPEWRSTQAPSTHESSATYISNLGASSAATVGGSEDSEEFKASFADLKNVAPFAQEKSGLKSFAELKDNLPFESKASSEVPLHVPKFQPLVLPTPPVAPRLPPAVAIDGMAPNVASWNKYLDDFGMYLQEWELFNTQVVDHFATRNAHVKRIRESKGYAFLGSRSANEIHEYINWLQQDNDVRRRWNAACGGHEERFREFMAFRNKMQQENL</sequence>
<dbReference type="EMBL" id="JANJQO010001142">
    <property type="protein sequence ID" value="KAJ2972469.1"/>
    <property type="molecule type" value="Genomic_DNA"/>
</dbReference>
<accession>A0ACC1N0N5</accession>
<reference evidence="1" key="1">
    <citation type="submission" date="2022-08" db="EMBL/GenBank/DDBJ databases">
        <title>Genome Sequence of Lecanicillium fungicola.</title>
        <authorList>
            <person name="Buettner E."/>
        </authorList>
    </citation>
    <scope>NUCLEOTIDE SEQUENCE</scope>
    <source>
        <strain evidence="1">Babe33</strain>
    </source>
</reference>
<comment type="caution">
    <text evidence="1">The sequence shown here is derived from an EMBL/GenBank/DDBJ whole genome shotgun (WGS) entry which is preliminary data.</text>
</comment>
<proteinExistence type="predicted"/>